<comment type="caution">
    <text evidence="3">The sequence shown here is derived from an EMBL/GenBank/DDBJ whole genome shotgun (WGS) entry which is preliminary data.</text>
</comment>
<name>A0A9P7SZA2_9HYPO</name>
<accession>A0A9P7SZA2</accession>
<evidence type="ECO:0000313" key="3">
    <source>
        <dbReference type="EMBL" id="KAG6016047.1"/>
    </source>
</evidence>
<keyword evidence="1" id="KW-0732">Signal</keyword>
<evidence type="ECO:0000259" key="2">
    <source>
        <dbReference type="Pfam" id="PF20493"/>
    </source>
</evidence>
<feature type="signal peptide" evidence="1">
    <location>
        <begin position="1"/>
        <end position="20"/>
    </location>
</feature>
<dbReference type="AlphaFoldDB" id="A0A9P7SZA2"/>
<dbReference type="OrthoDB" id="3705032at2759"/>
<dbReference type="Proteomes" id="UP000748025">
    <property type="component" value="Unassembled WGS sequence"/>
</dbReference>
<evidence type="ECO:0000313" key="4">
    <source>
        <dbReference type="Proteomes" id="UP000748025"/>
    </source>
</evidence>
<dbReference type="InterPro" id="IPR046925">
    <property type="entry name" value="WD-like_fungi"/>
</dbReference>
<feature type="chain" id="PRO_5040169794" description="WD-like domain-containing protein" evidence="1">
    <location>
        <begin position="21"/>
        <end position="283"/>
    </location>
</feature>
<proteinExistence type="predicted"/>
<gene>
    <name evidence="3" type="ORF">E4U43_004290</name>
</gene>
<protein>
    <recommendedName>
        <fullName evidence="2">WD-like domain-containing protein</fullName>
    </recommendedName>
</protein>
<reference evidence="3" key="1">
    <citation type="journal article" date="2020" name="bioRxiv">
        <title>Whole genome comparisons of ergot fungi reveals the divergence and evolution of species within the genus Claviceps are the result of varying mechanisms driving genome evolution and host range expansion.</title>
        <authorList>
            <person name="Wyka S.A."/>
            <person name="Mondo S.J."/>
            <person name="Liu M."/>
            <person name="Dettman J."/>
            <person name="Nalam V."/>
            <person name="Broders K.D."/>
        </authorList>
    </citation>
    <scope>NUCLEOTIDE SEQUENCE</scope>
    <source>
        <strain evidence="3">CCC 602</strain>
    </source>
</reference>
<feature type="domain" description="WD-like" evidence="2">
    <location>
        <begin position="78"/>
        <end position="282"/>
    </location>
</feature>
<sequence>MRISTNLGLVSLCVLGSSIAAVTRPQDRQGLDSYDSSIHELSYGNLNRPSDPSSSGEIWFSVKDFPTDKVPYIQQDVGIYTLDNLEPLKAIVQLSQKAAEQGKWGDVVFLHNVFSMNGHREYARATSPEMRQGLLAAVTKPDKSGVDMDLIDTYVRTSSSPVLMAAFNALRTTPVQQSDLAARWSRESCSGHHLATKSSCQGLTELIRFNATWTSGGPRNICRNGCCISWSANATFMIENLYNAANYCVRACGSAKVSCEVFGVNLQGTIVNQCLSNRATGCE</sequence>
<keyword evidence="4" id="KW-1185">Reference proteome</keyword>
<organism evidence="3 4">
    <name type="scientific">Claviceps pusilla</name>
    <dbReference type="NCBI Taxonomy" id="123648"/>
    <lineage>
        <taxon>Eukaryota</taxon>
        <taxon>Fungi</taxon>
        <taxon>Dikarya</taxon>
        <taxon>Ascomycota</taxon>
        <taxon>Pezizomycotina</taxon>
        <taxon>Sordariomycetes</taxon>
        <taxon>Hypocreomycetidae</taxon>
        <taxon>Hypocreales</taxon>
        <taxon>Clavicipitaceae</taxon>
        <taxon>Claviceps</taxon>
    </lineage>
</organism>
<dbReference type="Pfam" id="PF20493">
    <property type="entry name" value="WD-like_fungi"/>
    <property type="match status" value="1"/>
</dbReference>
<evidence type="ECO:0000256" key="1">
    <source>
        <dbReference type="SAM" id="SignalP"/>
    </source>
</evidence>
<dbReference type="EMBL" id="SRPW01000280">
    <property type="protein sequence ID" value="KAG6016047.1"/>
    <property type="molecule type" value="Genomic_DNA"/>
</dbReference>